<name>A0ABR7G602_9FIRM</name>
<feature type="transmembrane region" description="Helical" evidence="1">
    <location>
        <begin position="106"/>
        <end position="127"/>
    </location>
</feature>
<gene>
    <name evidence="2" type="ORF">H8S40_04650</name>
</gene>
<proteinExistence type="predicted"/>
<reference evidence="2 3" key="1">
    <citation type="submission" date="2020-08" db="EMBL/GenBank/DDBJ databases">
        <title>Genome public.</title>
        <authorList>
            <person name="Liu C."/>
            <person name="Sun Q."/>
        </authorList>
    </citation>
    <scope>NUCLEOTIDE SEQUENCE [LARGE SCALE GENOMIC DNA]</scope>
    <source>
        <strain evidence="2 3">NSJ-13</strain>
    </source>
</reference>
<keyword evidence="3" id="KW-1185">Reference proteome</keyword>
<evidence type="ECO:0000313" key="3">
    <source>
        <dbReference type="Proteomes" id="UP000631576"/>
    </source>
</evidence>
<evidence type="ECO:0000313" key="2">
    <source>
        <dbReference type="EMBL" id="MBC5682862.1"/>
    </source>
</evidence>
<dbReference type="EMBL" id="JACOPE010000001">
    <property type="protein sequence ID" value="MBC5682862.1"/>
    <property type="molecule type" value="Genomic_DNA"/>
</dbReference>
<dbReference type="RefSeq" id="WP_117991578.1">
    <property type="nucleotide sequence ID" value="NZ_JACOPE010000001.1"/>
</dbReference>
<keyword evidence="1" id="KW-0472">Membrane</keyword>
<dbReference type="SUPFAM" id="SSF103473">
    <property type="entry name" value="MFS general substrate transporter"/>
    <property type="match status" value="1"/>
</dbReference>
<protein>
    <submittedName>
        <fullName evidence="2">TIGR04086 family membrane protein</fullName>
    </submittedName>
</protein>
<organism evidence="2 3">
    <name type="scientific">Ruminococcus hominis</name>
    <dbReference type="NCBI Taxonomy" id="2763065"/>
    <lineage>
        <taxon>Bacteria</taxon>
        <taxon>Bacillati</taxon>
        <taxon>Bacillota</taxon>
        <taxon>Clostridia</taxon>
        <taxon>Eubacteriales</taxon>
        <taxon>Oscillospiraceae</taxon>
        <taxon>Ruminococcus</taxon>
    </lineage>
</organism>
<keyword evidence="1" id="KW-0812">Transmembrane</keyword>
<dbReference type="NCBIfam" id="TIGR04086">
    <property type="entry name" value="TIGR04086_membr"/>
    <property type="match status" value="1"/>
</dbReference>
<keyword evidence="1" id="KW-1133">Transmembrane helix</keyword>
<dbReference type="InterPro" id="IPR023804">
    <property type="entry name" value="DUF3792_TM"/>
</dbReference>
<feature type="transmembrane region" description="Helical" evidence="1">
    <location>
        <begin position="21"/>
        <end position="43"/>
    </location>
</feature>
<accession>A0ABR7G602</accession>
<feature type="transmembrane region" description="Helical" evidence="1">
    <location>
        <begin position="49"/>
        <end position="69"/>
    </location>
</feature>
<evidence type="ECO:0000256" key="1">
    <source>
        <dbReference type="SAM" id="Phobius"/>
    </source>
</evidence>
<dbReference type="Pfam" id="PF12670">
    <property type="entry name" value="DUF3792"/>
    <property type="match status" value="1"/>
</dbReference>
<comment type="caution">
    <text evidence="2">The sequence shown here is derived from an EMBL/GenBank/DDBJ whole genome shotgun (WGS) entry which is preliminary data.</text>
</comment>
<dbReference type="Proteomes" id="UP000631576">
    <property type="component" value="Unassembled WGS sequence"/>
</dbReference>
<feature type="transmembrane region" description="Helical" evidence="1">
    <location>
        <begin position="78"/>
        <end position="100"/>
    </location>
</feature>
<dbReference type="InterPro" id="IPR036259">
    <property type="entry name" value="MFS_trans_sf"/>
</dbReference>
<sequence>MENRKDQKPDIQKEAVWILKSLLGAYVVTGILLLLLALFVYKLNLEEKQVTVAVMAIYLVSTFVGGFMIGKWNRVQKFLWGMIVGAGYFILLLLVSFGIYHSLKNSGGNVITTMFLCIGGGLLGGMLA</sequence>